<dbReference type="WBParaSite" id="PS1159_v2.g6470.t1">
    <property type="protein sequence ID" value="PS1159_v2.g6470.t1"/>
    <property type="gene ID" value="PS1159_v2.g6470"/>
</dbReference>
<accession>A0AC35GL85</accession>
<protein>
    <submittedName>
        <fullName evidence="2">Anoctamin</fullName>
    </submittedName>
</protein>
<reference evidence="2" key="1">
    <citation type="submission" date="2022-11" db="UniProtKB">
        <authorList>
            <consortium name="WormBaseParasite"/>
        </authorList>
    </citation>
    <scope>IDENTIFICATION</scope>
</reference>
<organism evidence="1 2">
    <name type="scientific">Panagrolaimus sp. PS1159</name>
    <dbReference type="NCBI Taxonomy" id="55785"/>
    <lineage>
        <taxon>Eukaryota</taxon>
        <taxon>Metazoa</taxon>
        <taxon>Ecdysozoa</taxon>
        <taxon>Nematoda</taxon>
        <taxon>Chromadorea</taxon>
        <taxon>Rhabditida</taxon>
        <taxon>Tylenchina</taxon>
        <taxon>Panagrolaimomorpha</taxon>
        <taxon>Panagrolaimoidea</taxon>
        <taxon>Panagrolaimidae</taxon>
        <taxon>Panagrolaimus</taxon>
    </lineage>
</organism>
<evidence type="ECO:0000313" key="1">
    <source>
        <dbReference type="Proteomes" id="UP000887580"/>
    </source>
</evidence>
<dbReference type="Proteomes" id="UP000887580">
    <property type="component" value="Unplaced"/>
</dbReference>
<sequence>MKEENDENKDFSAHVMLQQKLGCIIQDGITEGQRFALSSDLWRCASASPHCDVLITLRPQQNKQILKELVLWLHDIIKKSEPHFDIKIRHHNLTNSYGLYITANYTSLLKGAELCHLKKPIKPSYGGGMRDFTIDEAKCFQGLEIRSNFLSGMERSMIVRQMLQMIKAPSPGGFLFRPISTESPHQILVPDGGTLLVSLMSQKVIENMLPLHQPEILADLQKRWVFALFDEQPLEDIKEYFGTEIAMYFAWLGHLTTALWTPAIIGVLMFFVGGFSFLHQDKENTLFGDICFVIFALINCIWSTAYLEMWKRQQAELAFKWGTYELQTDQFLEDPRPAYKGECLKPNPVSGRLEPFYPPWKHMLIRYGVTFPLTLLCVSFLFFIMFCLLQLQDMADAVFKHSYYFKWIIYLPMIVYALIIVSGDFFYRRLAIILNDLENYRTDDEYENYLIQKIVMFQCVSAFGSLFYIAFYLNDMRRLQETLATLLITRQLTQNIIEIAVPFIIEKFKVARLTYQMTRSMSDHSLQRHVDAARKRKDTFQSTPSSELDETYSSSQDNNAEGVCENVESGSGELRLRKPNGSSLLSVTSSPKRLSSNSEAFELTEAELQALMTSYNRPLDDYLEMFIQFGYVLLFSPAFPLAASCALLNNLLEIRVDAFKLCNAVQRPFGRRVKTIGAWQKAMEMMGVAGVIVNCALIGQSGLIQRMWPDMPTSIQIIFIVALEHFVLAVKAWIDTAIPDIPFWIRIETAKVEHWRREAYKRESRLITGNDDSGRASPNMNESNSSNNFQSTSQRQNVPPPRSITDHSRFRRVRENRSCTPAGRNAHFY</sequence>
<evidence type="ECO:0000313" key="2">
    <source>
        <dbReference type="WBParaSite" id="PS1159_v2.g6470.t1"/>
    </source>
</evidence>
<name>A0AC35GL85_9BILA</name>
<proteinExistence type="predicted"/>